<organism evidence="2 3">
    <name type="scientific">Mycetomoellerius zeteki</name>
    <dbReference type="NCBI Taxonomy" id="64791"/>
    <lineage>
        <taxon>Eukaryota</taxon>
        <taxon>Metazoa</taxon>
        <taxon>Ecdysozoa</taxon>
        <taxon>Arthropoda</taxon>
        <taxon>Hexapoda</taxon>
        <taxon>Insecta</taxon>
        <taxon>Pterygota</taxon>
        <taxon>Neoptera</taxon>
        <taxon>Endopterygota</taxon>
        <taxon>Hymenoptera</taxon>
        <taxon>Apocrita</taxon>
        <taxon>Aculeata</taxon>
        <taxon>Formicoidea</taxon>
        <taxon>Formicidae</taxon>
        <taxon>Myrmicinae</taxon>
        <taxon>Mycetomoellerius</taxon>
    </lineage>
</organism>
<dbReference type="Proteomes" id="UP000075809">
    <property type="component" value="Unassembled WGS sequence"/>
</dbReference>
<dbReference type="EMBL" id="KQ982831">
    <property type="protein sequence ID" value="KYQ50083.1"/>
    <property type="molecule type" value="Genomic_DNA"/>
</dbReference>
<proteinExistence type="predicted"/>
<feature type="region of interest" description="Disordered" evidence="1">
    <location>
        <begin position="71"/>
        <end position="105"/>
    </location>
</feature>
<protein>
    <submittedName>
        <fullName evidence="2">Uncharacterized protein</fullName>
    </submittedName>
</protein>
<evidence type="ECO:0000313" key="2">
    <source>
        <dbReference type="EMBL" id="KYQ50083.1"/>
    </source>
</evidence>
<evidence type="ECO:0000256" key="1">
    <source>
        <dbReference type="SAM" id="MobiDB-lite"/>
    </source>
</evidence>
<accession>A0A151WQK3</accession>
<name>A0A151WQK3_9HYME</name>
<evidence type="ECO:0000313" key="3">
    <source>
        <dbReference type="Proteomes" id="UP000075809"/>
    </source>
</evidence>
<sequence>MGRVRERERKTERGPAESVVVSQIMRITSHGFSSVSAGSRYVKIYNVPTFGSTEAQLASVQLGRSLFHRQEAERVPRKKLGKRSTNSQVPEYSKSSKYSRMSDII</sequence>
<keyword evidence="3" id="KW-1185">Reference proteome</keyword>
<gene>
    <name evidence="2" type="ORF">ALC60_10820</name>
</gene>
<dbReference type="AlphaFoldDB" id="A0A151WQK3"/>
<feature type="compositionally biased region" description="Polar residues" evidence="1">
    <location>
        <begin position="83"/>
        <end position="99"/>
    </location>
</feature>
<reference evidence="2 3" key="1">
    <citation type="submission" date="2015-09" db="EMBL/GenBank/DDBJ databases">
        <title>Trachymyrmex zeteki WGS genome.</title>
        <authorList>
            <person name="Nygaard S."/>
            <person name="Hu H."/>
            <person name="Boomsma J."/>
            <person name="Zhang G."/>
        </authorList>
    </citation>
    <scope>NUCLEOTIDE SEQUENCE [LARGE SCALE GENOMIC DNA]</scope>
    <source>
        <strain evidence="2">Tzet28-1</strain>
        <tissue evidence="2">Whole body</tissue>
    </source>
</reference>